<accession>A0A495VMJ8</accession>
<evidence type="ECO:0000256" key="2">
    <source>
        <dbReference type="RuleBase" id="RU362097"/>
    </source>
</evidence>
<dbReference type="OrthoDB" id="9770517at2"/>
<evidence type="ECO:0000313" key="4">
    <source>
        <dbReference type="Proteomes" id="UP000270626"/>
    </source>
</evidence>
<dbReference type="NCBIfam" id="TIGR01845">
    <property type="entry name" value="outer_NodT"/>
    <property type="match status" value="1"/>
</dbReference>
<dbReference type="InterPro" id="IPR003423">
    <property type="entry name" value="OMP_efflux"/>
</dbReference>
<keyword evidence="2 3" id="KW-0449">Lipoprotein</keyword>
<reference evidence="3 4" key="1">
    <citation type="submission" date="2018-10" db="EMBL/GenBank/DDBJ databases">
        <title>Genomic Encyclopedia of Type Strains, Phase IV (KMG-IV): sequencing the most valuable type-strain genomes for metagenomic binning, comparative biology and taxonomic classification.</title>
        <authorList>
            <person name="Goeker M."/>
        </authorList>
    </citation>
    <scope>NUCLEOTIDE SEQUENCE [LARGE SCALE GENOMIC DNA]</scope>
    <source>
        <strain evidence="3 4">DSM 23841</strain>
    </source>
</reference>
<sequence>MFPAPSRLSWLLLPLLGGCASAPPALPDFALPAQWRLEQPAAPATPPERLDWQAFGNAELAALIDEALARAPDLAVAAAAERQAEAVARAAGAGRWPGLDLELRGARNGGSGDNERTRHGASLAASYELDLWGRQQALRDAARAGVDFSRHDRAALRLSLAANVANLWLGVQALRAQIAIAEADRLLVERTLALTEIRLRAGSADPLDVARQRGLLGERQRSLAALRLEYDNGCLALGALLGRSTSVEPQAVDLDQLPLPAVDAGLPSELLRRRPDLARAEAALAAADADVAAARAALLPSINLGASVLAGGSQLADLFASPASSLFATLARPLFDGGRLSARHAAEQARREGLVHAYHAAIVAAFADTQTALNAGAGSAAQLAAQAEVVRQAEIAWQRAEARYRAGALAMIDLLDSQRTLHAARHQLLADRLARQRAAVALFRALGGGWQRPSPEERS</sequence>
<protein>
    <submittedName>
        <fullName evidence="3">NodT family efflux transporter outer membrane factor (OMF) lipoprotein</fullName>
    </submittedName>
</protein>
<dbReference type="PANTHER" id="PTHR30203:SF33">
    <property type="entry name" value="BLR4455 PROTEIN"/>
    <property type="match status" value="1"/>
</dbReference>
<dbReference type="Gene3D" id="2.20.200.10">
    <property type="entry name" value="Outer membrane efflux proteins (OEP)"/>
    <property type="match status" value="1"/>
</dbReference>
<dbReference type="InterPro" id="IPR010131">
    <property type="entry name" value="MdtP/NodT-like"/>
</dbReference>
<dbReference type="AlphaFoldDB" id="A0A495VMJ8"/>
<keyword evidence="2" id="KW-0732">Signal</keyword>
<dbReference type="RefSeq" id="WP_121459566.1">
    <property type="nucleotide sequence ID" value="NZ_RBXP01000020.1"/>
</dbReference>
<keyword evidence="4" id="KW-1185">Reference proteome</keyword>
<name>A0A495VMJ8_9RHOO</name>
<dbReference type="PANTHER" id="PTHR30203">
    <property type="entry name" value="OUTER MEMBRANE CATION EFFLUX PROTEIN"/>
    <property type="match status" value="1"/>
</dbReference>
<dbReference type="SUPFAM" id="SSF56954">
    <property type="entry name" value="Outer membrane efflux proteins (OEP)"/>
    <property type="match status" value="1"/>
</dbReference>
<dbReference type="PROSITE" id="PS51257">
    <property type="entry name" value="PROKAR_LIPOPROTEIN"/>
    <property type="match status" value="1"/>
</dbReference>
<dbReference type="GO" id="GO:0005886">
    <property type="term" value="C:plasma membrane"/>
    <property type="evidence" value="ECO:0007669"/>
    <property type="project" value="UniProtKB-SubCell"/>
</dbReference>
<comment type="subcellular location">
    <subcellularLocation>
        <location evidence="2">Cell membrane</location>
        <topology evidence="2">Lipid-anchor</topology>
    </subcellularLocation>
</comment>
<gene>
    <name evidence="3" type="ORF">DFR40_3309</name>
</gene>
<feature type="signal peptide" evidence="2">
    <location>
        <begin position="1"/>
        <end position="22"/>
    </location>
</feature>
<dbReference type="Gene3D" id="1.20.1600.10">
    <property type="entry name" value="Outer membrane efflux proteins (OEP)"/>
    <property type="match status" value="1"/>
</dbReference>
<dbReference type="Proteomes" id="UP000270626">
    <property type="component" value="Unassembled WGS sequence"/>
</dbReference>
<organism evidence="3 4">
    <name type="scientific">Azonexus fungiphilus</name>
    <dbReference type="NCBI Taxonomy" id="146940"/>
    <lineage>
        <taxon>Bacteria</taxon>
        <taxon>Pseudomonadati</taxon>
        <taxon>Pseudomonadota</taxon>
        <taxon>Betaproteobacteria</taxon>
        <taxon>Rhodocyclales</taxon>
        <taxon>Azonexaceae</taxon>
        <taxon>Azonexus</taxon>
    </lineage>
</organism>
<dbReference type="EMBL" id="RBXP01000020">
    <property type="protein sequence ID" value="RKT49643.1"/>
    <property type="molecule type" value="Genomic_DNA"/>
</dbReference>
<keyword evidence="2" id="KW-0472">Membrane</keyword>
<feature type="chain" id="PRO_5019616291" evidence="2">
    <location>
        <begin position="23"/>
        <end position="459"/>
    </location>
</feature>
<proteinExistence type="inferred from homology"/>
<keyword evidence="2" id="KW-0812">Transmembrane</keyword>
<keyword evidence="2" id="KW-0564">Palmitate</keyword>
<dbReference type="GO" id="GO:0015562">
    <property type="term" value="F:efflux transmembrane transporter activity"/>
    <property type="evidence" value="ECO:0007669"/>
    <property type="project" value="InterPro"/>
</dbReference>
<keyword evidence="2" id="KW-1134">Transmembrane beta strand</keyword>
<evidence type="ECO:0000313" key="3">
    <source>
        <dbReference type="EMBL" id="RKT49643.1"/>
    </source>
</evidence>
<comment type="similarity">
    <text evidence="1 2">Belongs to the outer membrane factor (OMF) (TC 1.B.17) family.</text>
</comment>
<evidence type="ECO:0000256" key="1">
    <source>
        <dbReference type="ARBA" id="ARBA00007613"/>
    </source>
</evidence>
<comment type="caution">
    <text evidence="3">The sequence shown here is derived from an EMBL/GenBank/DDBJ whole genome shotgun (WGS) entry which is preliminary data.</text>
</comment>
<dbReference type="Pfam" id="PF02321">
    <property type="entry name" value="OEP"/>
    <property type="match status" value="2"/>
</dbReference>